<dbReference type="Proteomes" id="UP000034793">
    <property type="component" value="Unassembled WGS sequence"/>
</dbReference>
<name>A0A0G0PYZ2_9BACT</name>
<evidence type="ECO:0000256" key="3">
    <source>
        <dbReference type="ARBA" id="ARBA00023274"/>
    </source>
</evidence>
<comment type="caution">
    <text evidence="5">The sequence shown here is derived from an EMBL/GenBank/DDBJ whole genome shotgun (WGS) entry which is preliminary data.</text>
</comment>
<proteinExistence type="inferred from homology"/>
<dbReference type="GO" id="GO:0017148">
    <property type="term" value="P:negative regulation of translation"/>
    <property type="evidence" value="ECO:0007669"/>
    <property type="project" value="TreeGrafter"/>
</dbReference>
<dbReference type="SUPFAM" id="SSF52161">
    <property type="entry name" value="Ribosomal protein L13"/>
    <property type="match status" value="1"/>
</dbReference>
<reference evidence="5 6" key="1">
    <citation type="journal article" date="2015" name="Nature">
        <title>rRNA introns, odd ribosomes, and small enigmatic genomes across a large radiation of phyla.</title>
        <authorList>
            <person name="Brown C.T."/>
            <person name="Hug L.A."/>
            <person name="Thomas B.C."/>
            <person name="Sharon I."/>
            <person name="Castelle C.J."/>
            <person name="Singh A."/>
            <person name="Wilkins M.J."/>
            <person name="Williams K.H."/>
            <person name="Banfield J.F."/>
        </authorList>
    </citation>
    <scope>NUCLEOTIDE SEQUENCE [LARGE SCALE GENOMIC DNA]</scope>
</reference>
<dbReference type="GO" id="GO:1990904">
    <property type="term" value="C:ribonucleoprotein complex"/>
    <property type="evidence" value="ECO:0007669"/>
    <property type="project" value="UniProtKB-KW"/>
</dbReference>
<dbReference type="PIRSF" id="PIRSF002181">
    <property type="entry name" value="Ribosomal_L13"/>
    <property type="match status" value="1"/>
</dbReference>
<dbReference type="InterPro" id="IPR005823">
    <property type="entry name" value="Ribosomal_uL13_bac-type"/>
</dbReference>
<comment type="similarity">
    <text evidence="1 4">Belongs to the universal ribosomal protein uL13 family.</text>
</comment>
<dbReference type="CDD" id="cd00392">
    <property type="entry name" value="Ribosomal_L13"/>
    <property type="match status" value="1"/>
</dbReference>
<sequence>MKTYQPKGKDVKRNWHLVDAQNQILGRLSTQIARLLMGKHKPKYSDHMDMGDYVVIVNAKEVGLTGNKSGQKVYRRHSGYPGGFKEVSFEKMIKEQPEKVIQHAVSGMLPDNRLKSKRMVRLKVFADLNHPYKDKFKVRE</sequence>
<dbReference type="Gene3D" id="3.90.1180.10">
    <property type="entry name" value="Ribosomal protein L13"/>
    <property type="match status" value="1"/>
</dbReference>
<dbReference type="EMBL" id="LBXL01000009">
    <property type="protein sequence ID" value="KKR30316.1"/>
    <property type="molecule type" value="Genomic_DNA"/>
</dbReference>
<dbReference type="GO" id="GO:0006412">
    <property type="term" value="P:translation"/>
    <property type="evidence" value="ECO:0007669"/>
    <property type="project" value="UniProtKB-UniRule"/>
</dbReference>
<evidence type="ECO:0000256" key="2">
    <source>
        <dbReference type="ARBA" id="ARBA00022980"/>
    </source>
</evidence>
<accession>A0A0G0PYZ2</accession>
<dbReference type="PANTHER" id="PTHR11545:SF2">
    <property type="entry name" value="LARGE RIBOSOMAL SUBUNIT PROTEIN UL13M"/>
    <property type="match status" value="1"/>
</dbReference>
<gene>
    <name evidence="4" type="primary">rplM</name>
    <name evidence="5" type="ORF">UT61_C0009G0049</name>
</gene>
<dbReference type="NCBIfam" id="TIGR01066">
    <property type="entry name" value="rplM_bact"/>
    <property type="match status" value="1"/>
</dbReference>
<organism evidence="5 6">
    <name type="scientific">Candidatus Woesebacteria bacterium GW2011_GWA1_39_8</name>
    <dbReference type="NCBI Taxonomy" id="1618552"/>
    <lineage>
        <taxon>Bacteria</taxon>
        <taxon>Candidatus Woeseibacteriota</taxon>
    </lineage>
</organism>
<keyword evidence="3 4" id="KW-0687">Ribonucleoprotein</keyword>
<dbReference type="GO" id="GO:0003735">
    <property type="term" value="F:structural constituent of ribosome"/>
    <property type="evidence" value="ECO:0007669"/>
    <property type="project" value="InterPro"/>
</dbReference>
<dbReference type="Pfam" id="PF00572">
    <property type="entry name" value="Ribosomal_L13"/>
    <property type="match status" value="1"/>
</dbReference>
<dbReference type="GO" id="GO:0003729">
    <property type="term" value="F:mRNA binding"/>
    <property type="evidence" value="ECO:0007669"/>
    <property type="project" value="TreeGrafter"/>
</dbReference>
<dbReference type="InterPro" id="IPR005822">
    <property type="entry name" value="Ribosomal_uL13"/>
</dbReference>
<evidence type="ECO:0000313" key="5">
    <source>
        <dbReference type="EMBL" id="KKR30316.1"/>
    </source>
</evidence>
<dbReference type="GO" id="GO:0005840">
    <property type="term" value="C:ribosome"/>
    <property type="evidence" value="ECO:0007669"/>
    <property type="project" value="UniProtKB-KW"/>
</dbReference>
<dbReference type="HAMAP" id="MF_01366">
    <property type="entry name" value="Ribosomal_uL13"/>
    <property type="match status" value="1"/>
</dbReference>
<dbReference type="InterPro" id="IPR036899">
    <property type="entry name" value="Ribosomal_uL13_sf"/>
</dbReference>
<comment type="function">
    <text evidence="4">This protein is one of the early assembly proteins of the 50S ribosomal subunit, although it is not seen to bind rRNA by itself. It is important during the early stages of 50S assembly.</text>
</comment>
<comment type="subunit">
    <text evidence="4">Part of the 50S ribosomal subunit.</text>
</comment>
<evidence type="ECO:0000256" key="4">
    <source>
        <dbReference type="HAMAP-Rule" id="MF_01366"/>
    </source>
</evidence>
<dbReference type="PANTHER" id="PTHR11545">
    <property type="entry name" value="RIBOSOMAL PROTEIN L13"/>
    <property type="match status" value="1"/>
</dbReference>
<keyword evidence="2 4" id="KW-0689">Ribosomal protein</keyword>
<evidence type="ECO:0000256" key="1">
    <source>
        <dbReference type="ARBA" id="ARBA00006227"/>
    </source>
</evidence>
<dbReference type="AlphaFoldDB" id="A0A0G0PYZ2"/>
<evidence type="ECO:0000313" key="6">
    <source>
        <dbReference type="Proteomes" id="UP000034793"/>
    </source>
</evidence>
<protein>
    <recommendedName>
        <fullName evidence="4">Large ribosomal subunit protein uL13</fullName>
    </recommendedName>
</protein>
<dbReference type="PATRIC" id="fig|1618552.3.peg.399"/>